<dbReference type="Proteomes" id="UP000256964">
    <property type="component" value="Unassembled WGS sequence"/>
</dbReference>
<sequence>MRLSLLGDTASATSHASTYVDWLSGTVTSHVSGHCELNSDQFNDMTARSDASSSAPSTGTHPQQAVVDRPPRRRSRNRRRRPRCLEFAAAARTDRRDMSGASCSCIGMSTDDREPCRHKHVPFADSAAAGIQGLKQVVSMLVELLVVAPPHEPPQVPDPRPICACLGGDHVVRAAAGPFPCRHRRGARELLRSGRAAGFCDRVERRLSPSVGRLRDNGRTYLIVHNAK</sequence>
<dbReference type="EMBL" id="KZ857405">
    <property type="protein sequence ID" value="RDX49506.1"/>
    <property type="molecule type" value="Genomic_DNA"/>
</dbReference>
<protein>
    <submittedName>
        <fullName evidence="2">Uncharacterized protein</fullName>
    </submittedName>
</protein>
<evidence type="ECO:0000313" key="3">
    <source>
        <dbReference type="Proteomes" id="UP000256964"/>
    </source>
</evidence>
<organism evidence="2 3">
    <name type="scientific">Lentinus brumalis</name>
    <dbReference type="NCBI Taxonomy" id="2498619"/>
    <lineage>
        <taxon>Eukaryota</taxon>
        <taxon>Fungi</taxon>
        <taxon>Dikarya</taxon>
        <taxon>Basidiomycota</taxon>
        <taxon>Agaricomycotina</taxon>
        <taxon>Agaricomycetes</taxon>
        <taxon>Polyporales</taxon>
        <taxon>Polyporaceae</taxon>
        <taxon>Lentinus</taxon>
    </lineage>
</organism>
<feature type="compositionally biased region" description="Polar residues" evidence="1">
    <location>
        <begin position="46"/>
        <end position="63"/>
    </location>
</feature>
<evidence type="ECO:0000256" key="1">
    <source>
        <dbReference type="SAM" id="MobiDB-lite"/>
    </source>
</evidence>
<name>A0A371DAF1_9APHY</name>
<dbReference type="AlphaFoldDB" id="A0A371DAF1"/>
<gene>
    <name evidence="2" type="ORF">OH76DRAFT_535987</name>
</gene>
<reference evidence="2 3" key="1">
    <citation type="journal article" date="2018" name="Biotechnol. Biofuels">
        <title>Integrative visual omics of the white-rot fungus Polyporus brumalis exposes the biotechnological potential of its oxidative enzymes for delignifying raw plant biomass.</title>
        <authorList>
            <person name="Miyauchi S."/>
            <person name="Rancon A."/>
            <person name="Drula E."/>
            <person name="Hage H."/>
            <person name="Chaduli D."/>
            <person name="Favel A."/>
            <person name="Grisel S."/>
            <person name="Henrissat B."/>
            <person name="Herpoel-Gimbert I."/>
            <person name="Ruiz-Duenas F.J."/>
            <person name="Chevret D."/>
            <person name="Hainaut M."/>
            <person name="Lin J."/>
            <person name="Wang M."/>
            <person name="Pangilinan J."/>
            <person name="Lipzen A."/>
            <person name="Lesage-Meessen L."/>
            <person name="Navarro D."/>
            <person name="Riley R."/>
            <person name="Grigoriev I.V."/>
            <person name="Zhou S."/>
            <person name="Raouche S."/>
            <person name="Rosso M.N."/>
        </authorList>
    </citation>
    <scope>NUCLEOTIDE SEQUENCE [LARGE SCALE GENOMIC DNA]</scope>
    <source>
        <strain evidence="2 3">BRFM 1820</strain>
    </source>
</reference>
<proteinExistence type="predicted"/>
<feature type="region of interest" description="Disordered" evidence="1">
    <location>
        <begin position="46"/>
        <end position="83"/>
    </location>
</feature>
<feature type="compositionally biased region" description="Basic residues" evidence="1">
    <location>
        <begin position="71"/>
        <end position="82"/>
    </location>
</feature>
<accession>A0A371DAF1</accession>
<keyword evidence="3" id="KW-1185">Reference proteome</keyword>
<evidence type="ECO:0000313" key="2">
    <source>
        <dbReference type="EMBL" id="RDX49506.1"/>
    </source>
</evidence>